<dbReference type="PANTHER" id="PTHR10885:SF0">
    <property type="entry name" value="ISOPENTENYL-DIPHOSPHATE DELTA-ISOMERASE"/>
    <property type="match status" value="1"/>
</dbReference>
<reference evidence="16" key="1">
    <citation type="submission" date="2022-12" db="EMBL/GenBank/DDBJ databases">
        <title>Chromosome-level genome assembly of the bean flower thrips Megalurothrips usitatus.</title>
        <authorList>
            <person name="Ma L."/>
            <person name="Liu Q."/>
            <person name="Li H."/>
            <person name="Cai W."/>
        </authorList>
    </citation>
    <scope>NUCLEOTIDE SEQUENCE</scope>
    <source>
        <strain evidence="16">Cailab_2022a</strain>
    </source>
</reference>
<evidence type="ECO:0000256" key="9">
    <source>
        <dbReference type="ARBA" id="ARBA00022778"/>
    </source>
</evidence>
<evidence type="ECO:0000313" key="17">
    <source>
        <dbReference type="Proteomes" id="UP001075354"/>
    </source>
</evidence>
<gene>
    <name evidence="16" type="ORF">ONE63_006510</name>
</gene>
<dbReference type="GO" id="GO:0006695">
    <property type="term" value="P:cholesterol biosynthetic process"/>
    <property type="evidence" value="ECO:0007669"/>
    <property type="project" value="UniProtKB-KW"/>
</dbReference>
<dbReference type="GO" id="GO:0004452">
    <property type="term" value="F:isopentenyl-diphosphate delta-isomerase activity"/>
    <property type="evidence" value="ECO:0007669"/>
    <property type="project" value="UniProtKB-EC"/>
</dbReference>
<evidence type="ECO:0000256" key="3">
    <source>
        <dbReference type="ARBA" id="ARBA00003951"/>
    </source>
</evidence>
<evidence type="ECO:0000256" key="12">
    <source>
        <dbReference type="ARBA" id="ARBA00023098"/>
    </source>
</evidence>
<name>A0AAV7XTL4_9NEOP</name>
<evidence type="ECO:0000256" key="5">
    <source>
        <dbReference type="ARBA" id="ARBA00007579"/>
    </source>
</evidence>
<evidence type="ECO:0000256" key="14">
    <source>
        <dbReference type="ARBA" id="ARBA00023235"/>
    </source>
</evidence>
<keyword evidence="10" id="KW-0460">Magnesium</keyword>
<organism evidence="16 17">
    <name type="scientific">Megalurothrips usitatus</name>
    <name type="common">bean blossom thrips</name>
    <dbReference type="NCBI Taxonomy" id="439358"/>
    <lineage>
        <taxon>Eukaryota</taxon>
        <taxon>Metazoa</taxon>
        <taxon>Ecdysozoa</taxon>
        <taxon>Arthropoda</taxon>
        <taxon>Hexapoda</taxon>
        <taxon>Insecta</taxon>
        <taxon>Pterygota</taxon>
        <taxon>Neoptera</taxon>
        <taxon>Paraneoptera</taxon>
        <taxon>Thysanoptera</taxon>
        <taxon>Terebrantia</taxon>
        <taxon>Thripoidea</taxon>
        <taxon>Thripidae</taxon>
        <taxon>Megalurothrips</taxon>
    </lineage>
</organism>
<evidence type="ECO:0000256" key="11">
    <source>
        <dbReference type="ARBA" id="ARBA00022955"/>
    </source>
</evidence>
<evidence type="ECO:0000259" key="15">
    <source>
        <dbReference type="PROSITE" id="PS51462"/>
    </source>
</evidence>
<dbReference type="Pfam" id="PF00293">
    <property type="entry name" value="NUDIX"/>
    <property type="match status" value="1"/>
</dbReference>
<evidence type="ECO:0000256" key="13">
    <source>
        <dbReference type="ARBA" id="ARBA00023229"/>
    </source>
</evidence>
<dbReference type="InterPro" id="IPR011876">
    <property type="entry name" value="IsopentenylPP_isomerase_typ1"/>
</dbReference>
<keyword evidence="17" id="KW-1185">Reference proteome</keyword>
<keyword evidence="12" id="KW-0443">Lipid metabolism</keyword>
<protein>
    <recommendedName>
        <fullName evidence="6">isopentenyl-diphosphate Delta-isomerase</fullName>
        <ecNumber evidence="6">5.3.3.2</ecNumber>
    </recommendedName>
</protein>
<comment type="catalytic activity">
    <reaction evidence="1">
        <text>isopentenyl diphosphate = dimethylallyl diphosphate</text>
        <dbReference type="Rhea" id="RHEA:23284"/>
        <dbReference type="ChEBI" id="CHEBI:57623"/>
        <dbReference type="ChEBI" id="CHEBI:128769"/>
        <dbReference type="EC" id="5.3.3.2"/>
    </reaction>
</comment>
<dbReference type="CDD" id="cd02885">
    <property type="entry name" value="NUDIX_IPP_Isomerase"/>
    <property type="match status" value="1"/>
</dbReference>
<feature type="domain" description="Nudix hydrolase" evidence="15">
    <location>
        <begin position="70"/>
        <end position="218"/>
    </location>
</feature>
<keyword evidence="8" id="KW-0479">Metal-binding</keyword>
<dbReference type="InterPro" id="IPR000086">
    <property type="entry name" value="NUDIX_hydrolase_dom"/>
</dbReference>
<evidence type="ECO:0000256" key="10">
    <source>
        <dbReference type="ARBA" id="ARBA00022842"/>
    </source>
</evidence>
<dbReference type="EC" id="5.3.3.2" evidence="6"/>
<keyword evidence="9" id="KW-1207">Sterol metabolism</keyword>
<dbReference type="AlphaFoldDB" id="A0AAV7XTL4"/>
<dbReference type="GO" id="GO:0009240">
    <property type="term" value="P:isopentenyl diphosphate biosynthetic process"/>
    <property type="evidence" value="ECO:0007669"/>
    <property type="project" value="TreeGrafter"/>
</dbReference>
<dbReference type="EMBL" id="JAPTSV010000003">
    <property type="protein sequence ID" value="KAJ1529762.1"/>
    <property type="molecule type" value="Genomic_DNA"/>
</dbReference>
<dbReference type="PIRSF" id="PIRSF018427">
    <property type="entry name" value="Isopntndiph_ism"/>
    <property type="match status" value="1"/>
</dbReference>
<comment type="similarity">
    <text evidence="5">Belongs to the IPP isomerase type 1 family.</text>
</comment>
<keyword evidence="14" id="KW-0413">Isomerase</keyword>
<comment type="caution">
    <text evidence="16">The sequence shown here is derived from an EMBL/GenBank/DDBJ whole genome shotgun (WGS) entry which is preliminary data.</text>
</comment>
<keyword evidence="11" id="KW-0752">Steroid biosynthesis</keyword>
<keyword evidence="9" id="KW-0153">Cholesterol metabolism</keyword>
<comment type="cofactor">
    <cofactor evidence="2">
        <name>Mg(2+)</name>
        <dbReference type="ChEBI" id="CHEBI:18420"/>
    </cofactor>
</comment>
<dbReference type="Gene3D" id="3.90.79.10">
    <property type="entry name" value="Nucleoside Triphosphate Pyrophosphohydrolase"/>
    <property type="match status" value="1"/>
</dbReference>
<comment type="function">
    <text evidence="3">Catalyzes the 1,3-allylic rearrangement of the homoallylic substrate isopentenyl (IPP) to its highly electrophilic allylic isomer, dimethylallyl diphosphate (DMAPP).</text>
</comment>
<dbReference type="SUPFAM" id="SSF55811">
    <property type="entry name" value="Nudix"/>
    <property type="match status" value="1"/>
</dbReference>
<dbReference type="NCBIfam" id="TIGR02150">
    <property type="entry name" value="IPP_isom_1"/>
    <property type="match status" value="1"/>
</dbReference>
<keyword evidence="7" id="KW-0444">Lipid biosynthesis</keyword>
<keyword evidence="9" id="KW-0753">Steroid metabolism</keyword>
<evidence type="ECO:0000256" key="8">
    <source>
        <dbReference type="ARBA" id="ARBA00022723"/>
    </source>
</evidence>
<evidence type="ECO:0000256" key="7">
    <source>
        <dbReference type="ARBA" id="ARBA00022516"/>
    </source>
</evidence>
<accession>A0AAV7XTL4</accession>
<sequence>MWTLGKSPTYVQQAFTRLLSSTAGSRWQKMNPLQAAVPEDQCILVDNNDKPIGSEGKVKCHTVFPDGSLLLHRAFSVFLFNTKGELLLQKRSSVKSTYADHYTNTCCSHPLSTIPKEMIEKDGLGILNAAQRRLEIELGIPPQQAKPEEMQYITRIHYMDRGDGKFGEHEIDYIVFLQKDVDLCINPDEVSEVVYIKRNDLDDFLSKLEAPITPWFRLIAEDKLRLWWDNLHQLPKFSDHQSILRYV</sequence>
<keyword evidence="9" id="KW-0152">Cholesterol biosynthesis</keyword>
<evidence type="ECO:0000256" key="4">
    <source>
        <dbReference type="ARBA" id="ARBA00004826"/>
    </source>
</evidence>
<keyword evidence="9" id="KW-0756">Sterol biosynthesis</keyword>
<evidence type="ECO:0000313" key="16">
    <source>
        <dbReference type="EMBL" id="KAJ1529762.1"/>
    </source>
</evidence>
<dbReference type="GO" id="GO:0005737">
    <property type="term" value="C:cytoplasm"/>
    <property type="evidence" value="ECO:0007669"/>
    <property type="project" value="TreeGrafter"/>
</dbReference>
<dbReference type="PANTHER" id="PTHR10885">
    <property type="entry name" value="ISOPENTENYL-DIPHOSPHATE DELTA-ISOMERASE"/>
    <property type="match status" value="1"/>
</dbReference>
<dbReference type="FunFam" id="3.90.79.10:FF:000012">
    <property type="entry name" value="Isopentenyl-diphosphate Delta-isomerase 1"/>
    <property type="match status" value="1"/>
</dbReference>
<proteinExistence type="inferred from homology"/>
<evidence type="ECO:0000256" key="6">
    <source>
        <dbReference type="ARBA" id="ARBA00012057"/>
    </source>
</evidence>
<evidence type="ECO:0000256" key="1">
    <source>
        <dbReference type="ARBA" id="ARBA00000374"/>
    </source>
</evidence>
<dbReference type="GO" id="GO:0046872">
    <property type="term" value="F:metal ion binding"/>
    <property type="evidence" value="ECO:0007669"/>
    <property type="project" value="UniProtKB-KW"/>
</dbReference>
<comment type="pathway">
    <text evidence="4">Isoprenoid biosynthesis; dimethylallyl diphosphate biosynthesis; dimethylallyl diphosphate from isopentenyl diphosphate: step 1/1.</text>
</comment>
<dbReference type="Proteomes" id="UP001075354">
    <property type="component" value="Chromosome 3"/>
</dbReference>
<dbReference type="InterPro" id="IPR015797">
    <property type="entry name" value="NUDIX_hydrolase-like_dom_sf"/>
</dbReference>
<keyword evidence="13" id="KW-0414">Isoprene biosynthesis</keyword>
<evidence type="ECO:0000256" key="2">
    <source>
        <dbReference type="ARBA" id="ARBA00001946"/>
    </source>
</evidence>
<dbReference type="PROSITE" id="PS51462">
    <property type="entry name" value="NUDIX"/>
    <property type="match status" value="1"/>
</dbReference>